<accession>A0ABQ5R911</accession>
<dbReference type="RefSeq" id="WP_281903947.1">
    <property type="nucleotide sequence ID" value="NZ_BSDI01000062.1"/>
</dbReference>
<name>A0ABQ5R911_9ACTN</name>
<comment type="caution">
    <text evidence="1">The sequence shown here is derived from an EMBL/GenBank/DDBJ whole genome shotgun (WGS) entry which is preliminary data.</text>
</comment>
<evidence type="ECO:0000313" key="1">
    <source>
        <dbReference type="EMBL" id="GLI02450.1"/>
    </source>
</evidence>
<gene>
    <name evidence="1" type="ORF">Pa4123_77280</name>
</gene>
<keyword evidence="2" id="KW-1185">Reference proteome</keyword>
<dbReference type="EMBL" id="BSDI01000062">
    <property type="protein sequence ID" value="GLI02450.1"/>
    <property type="molecule type" value="Genomic_DNA"/>
</dbReference>
<proteinExistence type="predicted"/>
<organism evidence="1 2">
    <name type="scientific">Phytohabitans aurantiacus</name>
    <dbReference type="NCBI Taxonomy" id="3016789"/>
    <lineage>
        <taxon>Bacteria</taxon>
        <taxon>Bacillati</taxon>
        <taxon>Actinomycetota</taxon>
        <taxon>Actinomycetes</taxon>
        <taxon>Micromonosporales</taxon>
        <taxon>Micromonosporaceae</taxon>
    </lineage>
</organism>
<sequence length="162" mass="17763">MQLGDTHYAHGTAIALRVLDLRQRFPEAAITTRINDSDNPADIAWWNCAPGEVWVWEFRHAPAPCEPEVVADPTRFLAAVRADPRSRGRAVVPGPNRAFSAPADAGANMATYRELITVRSAAADGLQFYERHYHQTPVARDLVDRTREAIDAASDANAAACL</sequence>
<dbReference type="Proteomes" id="UP001144280">
    <property type="component" value="Unassembled WGS sequence"/>
</dbReference>
<reference evidence="1" key="1">
    <citation type="submission" date="2022-12" db="EMBL/GenBank/DDBJ databases">
        <title>New Phytohabitans aurantiacus sp. RD004123 nov., an actinomycete isolated from soil.</title>
        <authorList>
            <person name="Triningsih D.W."/>
            <person name="Harunari E."/>
            <person name="Igarashi Y."/>
        </authorList>
    </citation>
    <scope>NUCLEOTIDE SEQUENCE</scope>
    <source>
        <strain evidence="1">RD004123</strain>
    </source>
</reference>
<protein>
    <submittedName>
        <fullName evidence="1">Uncharacterized protein</fullName>
    </submittedName>
</protein>
<evidence type="ECO:0000313" key="2">
    <source>
        <dbReference type="Proteomes" id="UP001144280"/>
    </source>
</evidence>